<feature type="compositionally biased region" description="Basic residues" evidence="1">
    <location>
        <begin position="109"/>
        <end position="121"/>
    </location>
</feature>
<name>A0A0U0QMC0_MYCTX</name>
<dbReference type="AlphaFoldDB" id="A0A0U0QMC0"/>
<gene>
    <name evidence="2" type="ORF">ERS007703_00564</name>
</gene>
<sequence>MGAAGRDGARGGRRRGVALASSRSDTRRFGRGAGGHCSDDAQGAVLLGDPVRPARAAGVRWRLLGGQSAQHGAVRRGGAGCDGGRLPGLRGAVAPPAAYPRRRTDGPKPRHVGRRPGRHAARAASAAWSARLADGAAPRGRRFGLFGAVSRWAAGGCAAAGVDPRPPIHRR</sequence>
<evidence type="ECO:0000313" key="3">
    <source>
        <dbReference type="Proteomes" id="UP000038802"/>
    </source>
</evidence>
<dbReference type="Proteomes" id="UP000038802">
    <property type="component" value="Unassembled WGS sequence"/>
</dbReference>
<proteinExistence type="predicted"/>
<feature type="region of interest" description="Disordered" evidence="1">
    <location>
        <begin position="66"/>
        <end position="124"/>
    </location>
</feature>
<evidence type="ECO:0000313" key="2">
    <source>
        <dbReference type="EMBL" id="COV11541.1"/>
    </source>
</evidence>
<dbReference type="EMBL" id="CSAE01000034">
    <property type="protein sequence ID" value="COV11541.1"/>
    <property type="molecule type" value="Genomic_DNA"/>
</dbReference>
<feature type="region of interest" description="Disordered" evidence="1">
    <location>
        <begin position="1"/>
        <end position="43"/>
    </location>
</feature>
<feature type="compositionally biased region" description="Gly residues" evidence="1">
    <location>
        <begin position="75"/>
        <end position="86"/>
    </location>
</feature>
<organism evidence="2 3">
    <name type="scientific">Mycobacterium tuberculosis</name>
    <dbReference type="NCBI Taxonomy" id="1773"/>
    <lineage>
        <taxon>Bacteria</taxon>
        <taxon>Bacillati</taxon>
        <taxon>Actinomycetota</taxon>
        <taxon>Actinomycetes</taxon>
        <taxon>Mycobacteriales</taxon>
        <taxon>Mycobacteriaceae</taxon>
        <taxon>Mycobacterium</taxon>
        <taxon>Mycobacterium tuberculosis complex</taxon>
    </lineage>
</organism>
<protein>
    <submittedName>
        <fullName evidence="2">Polyketide synthase Pks2</fullName>
    </submittedName>
</protein>
<accession>A0A0U0QMC0</accession>
<reference evidence="3" key="1">
    <citation type="submission" date="2015-03" db="EMBL/GenBank/DDBJ databases">
        <authorList>
            <consortium name="Pathogen Informatics"/>
        </authorList>
    </citation>
    <scope>NUCLEOTIDE SEQUENCE [LARGE SCALE GENOMIC DNA]</scope>
    <source>
        <strain evidence="3">K00500041</strain>
    </source>
</reference>
<evidence type="ECO:0000256" key="1">
    <source>
        <dbReference type="SAM" id="MobiDB-lite"/>
    </source>
</evidence>